<proteinExistence type="predicted"/>
<dbReference type="EMBL" id="GU568008">
    <property type="protein sequence ID" value="ADI23183.1"/>
    <property type="molecule type" value="Genomic_DNA"/>
</dbReference>
<protein>
    <submittedName>
        <fullName evidence="1">Uncharacterized protein</fullName>
    </submittedName>
</protein>
<reference evidence="1" key="1">
    <citation type="submission" date="2010-01" db="EMBL/GenBank/DDBJ databases">
        <title>Genome fragments of uncultured bacteria from the North Pacific subtropical Gyre.</title>
        <authorList>
            <person name="Pham V.D."/>
            <person name="Delong E.F."/>
        </authorList>
    </citation>
    <scope>NUCLEOTIDE SEQUENCE</scope>
</reference>
<evidence type="ECO:0000313" key="1">
    <source>
        <dbReference type="EMBL" id="ADI23183.1"/>
    </source>
</evidence>
<accession>E7C6V9</accession>
<sequence length="49" mass="5480">MSQLYLQRFEYRGAIDKSAYDAAWGIANEAIARTGNWGTVQNGLKHIHG</sequence>
<name>E7C6V9_9BACT</name>
<dbReference type="AlphaFoldDB" id="E7C6V9"/>
<organism evidence="1">
    <name type="scientific">uncultured Gemmatimonadales bacterium HF0770_11C06</name>
    <dbReference type="NCBI Taxonomy" id="723616"/>
    <lineage>
        <taxon>Bacteria</taxon>
        <taxon>Pseudomonadati</taxon>
        <taxon>Gemmatimonadota</taxon>
        <taxon>Gemmatimonadia</taxon>
        <taxon>Gemmatimonadales</taxon>
        <taxon>environmental samples</taxon>
    </lineage>
</organism>